<organism evidence="2 3">
    <name type="scientific">Aureibacter tunicatorum</name>
    <dbReference type="NCBI Taxonomy" id="866807"/>
    <lineage>
        <taxon>Bacteria</taxon>
        <taxon>Pseudomonadati</taxon>
        <taxon>Bacteroidota</taxon>
        <taxon>Cytophagia</taxon>
        <taxon>Cytophagales</taxon>
        <taxon>Persicobacteraceae</taxon>
        <taxon>Aureibacter</taxon>
    </lineage>
</organism>
<accession>A0AAE4BUA3</accession>
<keyword evidence="3" id="KW-1185">Reference proteome</keyword>
<feature type="transmembrane region" description="Helical" evidence="1">
    <location>
        <begin position="233"/>
        <end position="252"/>
    </location>
</feature>
<keyword evidence="1" id="KW-0812">Transmembrane</keyword>
<reference evidence="2" key="1">
    <citation type="submission" date="2023-07" db="EMBL/GenBank/DDBJ databases">
        <title>Genomic Encyclopedia of Type Strains, Phase IV (KMG-IV): sequencing the most valuable type-strain genomes for metagenomic binning, comparative biology and taxonomic classification.</title>
        <authorList>
            <person name="Goeker M."/>
        </authorList>
    </citation>
    <scope>NUCLEOTIDE SEQUENCE</scope>
    <source>
        <strain evidence="2">DSM 26174</strain>
    </source>
</reference>
<evidence type="ECO:0000256" key="1">
    <source>
        <dbReference type="SAM" id="Phobius"/>
    </source>
</evidence>
<feature type="transmembrane region" description="Helical" evidence="1">
    <location>
        <begin position="190"/>
        <end position="213"/>
    </location>
</feature>
<feature type="transmembrane region" description="Helical" evidence="1">
    <location>
        <begin position="79"/>
        <end position="97"/>
    </location>
</feature>
<keyword evidence="1" id="KW-0472">Membrane</keyword>
<dbReference type="AlphaFoldDB" id="A0AAE4BUA3"/>
<protein>
    <submittedName>
        <fullName evidence="2">Uncharacterized protein</fullName>
    </submittedName>
</protein>
<dbReference type="RefSeq" id="WP_309942494.1">
    <property type="nucleotide sequence ID" value="NZ_AP025307.1"/>
</dbReference>
<keyword evidence="1" id="KW-1133">Transmembrane helix</keyword>
<feature type="transmembrane region" description="Helical" evidence="1">
    <location>
        <begin position="104"/>
        <end position="123"/>
    </location>
</feature>
<sequence length="457" mass="53479">MIANKLYASVVLFVIAIVLGALALFKSSFAPGWDSYFYMLQAKSWLELRSLHSERYNVIYPLLICAQLIFDNYVFSYKLISILAYGTLPVLLYRYLTKLHFNKFLVFGVCLLVIANPISIYFASQFTKNLIAVNLFILLMDSVSRKRWFLALGFMILIAFSHKLMIALSIIYVGLYAFSYLPIREVYLRWLCLFMMTVSVFLLMKILAPSYLAKSWNIPTMSFIDSHVEMINGIWKLVLYAFTVLIPFCFLFPFKGDKNQMKQGFTLAMFFIFLQLPFLKWGTMELSFRLFMIFGLLSPILVLFIRLHDIAKTGLACVLILISFGSFPGYKSQLQDPPYIQYKFISSRLAKVYEEKEINLLICHKALAEYVSFHHMEDVLPWNVEGSEVNDNVYRLAYIPSELQVKFENVMINEFHKRITSNYFLLREKIWRDEFLASLDDAEKVIIQTWKNPWMIR</sequence>
<evidence type="ECO:0000313" key="3">
    <source>
        <dbReference type="Proteomes" id="UP001185092"/>
    </source>
</evidence>
<feature type="transmembrane region" description="Helical" evidence="1">
    <location>
        <begin position="6"/>
        <end position="25"/>
    </location>
</feature>
<feature type="transmembrane region" description="Helical" evidence="1">
    <location>
        <begin position="148"/>
        <end position="178"/>
    </location>
</feature>
<feature type="transmembrane region" description="Helical" evidence="1">
    <location>
        <begin position="288"/>
        <end position="307"/>
    </location>
</feature>
<proteinExistence type="predicted"/>
<dbReference type="EMBL" id="JAVDQD010000009">
    <property type="protein sequence ID" value="MDR6241586.1"/>
    <property type="molecule type" value="Genomic_DNA"/>
</dbReference>
<comment type="caution">
    <text evidence="2">The sequence shown here is derived from an EMBL/GenBank/DDBJ whole genome shotgun (WGS) entry which is preliminary data.</text>
</comment>
<name>A0AAE4BUA3_9BACT</name>
<dbReference type="Proteomes" id="UP001185092">
    <property type="component" value="Unassembled WGS sequence"/>
</dbReference>
<evidence type="ECO:0000313" key="2">
    <source>
        <dbReference type="EMBL" id="MDR6241586.1"/>
    </source>
</evidence>
<gene>
    <name evidence="2" type="ORF">HNQ88_004673</name>
</gene>
<feature type="transmembrane region" description="Helical" evidence="1">
    <location>
        <begin position="264"/>
        <end position="282"/>
    </location>
</feature>